<proteinExistence type="predicted"/>
<feature type="region of interest" description="Disordered" evidence="1">
    <location>
        <begin position="1"/>
        <end position="34"/>
    </location>
</feature>
<accession>A0A822Z8H5</accession>
<evidence type="ECO:0000313" key="3">
    <source>
        <dbReference type="Proteomes" id="UP000607653"/>
    </source>
</evidence>
<sequence>MKKPHTRKLLDRDAPDPNESLSSPRLLPDSVTNPCHRPTVAARKPMSTFDSSMALMWWCS</sequence>
<gene>
    <name evidence="2" type="ORF">HUJ06_015186</name>
</gene>
<evidence type="ECO:0000313" key="2">
    <source>
        <dbReference type="EMBL" id="DAD40863.1"/>
    </source>
</evidence>
<organism evidence="2 3">
    <name type="scientific">Nelumbo nucifera</name>
    <name type="common">Sacred lotus</name>
    <dbReference type="NCBI Taxonomy" id="4432"/>
    <lineage>
        <taxon>Eukaryota</taxon>
        <taxon>Viridiplantae</taxon>
        <taxon>Streptophyta</taxon>
        <taxon>Embryophyta</taxon>
        <taxon>Tracheophyta</taxon>
        <taxon>Spermatophyta</taxon>
        <taxon>Magnoliopsida</taxon>
        <taxon>Proteales</taxon>
        <taxon>Nelumbonaceae</taxon>
        <taxon>Nelumbo</taxon>
    </lineage>
</organism>
<dbReference type="EMBL" id="DUZY01000005">
    <property type="protein sequence ID" value="DAD40863.1"/>
    <property type="molecule type" value="Genomic_DNA"/>
</dbReference>
<dbReference type="Proteomes" id="UP000607653">
    <property type="component" value="Unassembled WGS sequence"/>
</dbReference>
<reference evidence="2 3" key="1">
    <citation type="journal article" date="2020" name="Mol. Biol. Evol.">
        <title>Distinct Expression and Methylation Patterns for Genes with Different Fates following a Single Whole-Genome Duplication in Flowering Plants.</title>
        <authorList>
            <person name="Shi T."/>
            <person name="Rahmani R.S."/>
            <person name="Gugger P.F."/>
            <person name="Wang M."/>
            <person name="Li H."/>
            <person name="Zhang Y."/>
            <person name="Li Z."/>
            <person name="Wang Q."/>
            <person name="Van de Peer Y."/>
            <person name="Marchal K."/>
            <person name="Chen J."/>
        </authorList>
    </citation>
    <scope>NUCLEOTIDE SEQUENCE [LARGE SCALE GENOMIC DNA]</scope>
    <source>
        <tissue evidence="2">Leaf</tissue>
    </source>
</reference>
<protein>
    <submittedName>
        <fullName evidence="2">Uncharacterized protein</fullName>
    </submittedName>
</protein>
<name>A0A822Z8H5_NELNU</name>
<comment type="caution">
    <text evidence="2">The sequence shown here is derived from an EMBL/GenBank/DDBJ whole genome shotgun (WGS) entry which is preliminary data.</text>
</comment>
<dbReference type="AlphaFoldDB" id="A0A822Z8H5"/>
<keyword evidence="3" id="KW-1185">Reference proteome</keyword>
<evidence type="ECO:0000256" key="1">
    <source>
        <dbReference type="SAM" id="MobiDB-lite"/>
    </source>
</evidence>